<proteinExistence type="predicted"/>
<dbReference type="Proteomes" id="UP000199409">
    <property type="component" value="Unassembled WGS sequence"/>
</dbReference>
<dbReference type="RefSeq" id="WP_092349057.1">
    <property type="nucleotide sequence ID" value="NZ_FNQN01000007.1"/>
</dbReference>
<dbReference type="OrthoDB" id="9780677at2"/>
<dbReference type="CDD" id="cd02042">
    <property type="entry name" value="ParAB_family"/>
    <property type="match status" value="1"/>
</dbReference>
<dbReference type="PANTHER" id="PTHR13696">
    <property type="entry name" value="P-LOOP CONTAINING NUCLEOSIDE TRIPHOSPHATE HYDROLASE"/>
    <property type="match status" value="1"/>
</dbReference>
<gene>
    <name evidence="2" type="ORF">SAMN05660420_02507</name>
</gene>
<dbReference type="Gene3D" id="3.40.50.300">
    <property type="entry name" value="P-loop containing nucleotide triphosphate hydrolases"/>
    <property type="match status" value="1"/>
</dbReference>
<dbReference type="STRING" id="37625.SAMN05660420_02507"/>
<keyword evidence="3" id="KW-1185">Reference proteome</keyword>
<evidence type="ECO:0000313" key="3">
    <source>
        <dbReference type="Proteomes" id="UP000199409"/>
    </source>
</evidence>
<dbReference type="EMBL" id="FNQN01000007">
    <property type="protein sequence ID" value="SEA57051.1"/>
    <property type="molecule type" value="Genomic_DNA"/>
</dbReference>
<evidence type="ECO:0000259" key="1">
    <source>
        <dbReference type="Pfam" id="PF13614"/>
    </source>
</evidence>
<dbReference type="SUPFAM" id="SSF52540">
    <property type="entry name" value="P-loop containing nucleoside triphosphate hydrolases"/>
    <property type="match status" value="1"/>
</dbReference>
<organism evidence="2 3">
    <name type="scientific">Desulfuromusa kysingii</name>
    <dbReference type="NCBI Taxonomy" id="37625"/>
    <lineage>
        <taxon>Bacteria</taxon>
        <taxon>Pseudomonadati</taxon>
        <taxon>Thermodesulfobacteriota</taxon>
        <taxon>Desulfuromonadia</taxon>
        <taxon>Desulfuromonadales</taxon>
        <taxon>Geopsychrobacteraceae</taxon>
        <taxon>Desulfuromusa</taxon>
    </lineage>
</organism>
<dbReference type="InterPro" id="IPR025669">
    <property type="entry name" value="AAA_dom"/>
</dbReference>
<sequence>MGKIVTIASQKGGTAKTTTALNLSYSLSCLGDRVLLLDADPQGGMTIATTIKGKTPAGLIDYLAGRCQLKEVAFYTKEKKMAIMGIGTVDPDSVRQLEDWARKAVIAKALKRFSKHFDYIVIDAPTGFGSVPVALLEASQGVILTSQCQSLSLKSLPKMLGVIDWVQKSSNPDLSLEGIVLTMRHPDNETENEMFQEIHSGFPAGLFFSEYIVSDPVFELASLRSVPVGMLSAGKVAAHNYHQLATEYKERELLRSLSKGADDGADSGLF</sequence>
<name>A0A1H4C9G5_9BACT</name>
<protein>
    <submittedName>
        <fullName evidence="2">Chromosome partitioning protein</fullName>
    </submittedName>
</protein>
<reference evidence="2 3" key="1">
    <citation type="submission" date="2016-10" db="EMBL/GenBank/DDBJ databases">
        <authorList>
            <person name="de Groot N.N."/>
        </authorList>
    </citation>
    <scope>NUCLEOTIDE SEQUENCE [LARGE SCALE GENOMIC DNA]</scope>
    <source>
        <strain evidence="2 3">DSM 7343</strain>
    </source>
</reference>
<dbReference type="InterPro" id="IPR050678">
    <property type="entry name" value="DNA_Partitioning_ATPase"/>
</dbReference>
<dbReference type="Pfam" id="PF13614">
    <property type="entry name" value="AAA_31"/>
    <property type="match status" value="1"/>
</dbReference>
<feature type="domain" description="AAA" evidence="1">
    <location>
        <begin position="3"/>
        <end position="175"/>
    </location>
</feature>
<dbReference type="PANTHER" id="PTHR13696:SF99">
    <property type="entry name" value="COBYRINIC ACID AC-DIAMIDE SYNTHASE"/>
    <property type="match status" value="1"/>
</dbReference>
<dbReference type="AlphaFoldDB" id="A0A1H4C9G5"/>
<dbReference type="InterPro" id="IPR027417">
    <property type="entry name" value="P-loop_NTPase"/>
</dbReference>
<evidence type="ECO:0000313" key="2">
    <source>
        <dbReference type="EMBL" id="SEA57051.1"/>
    </source>
</evidence>
<accession>A0A1H4C9G5</accession>